<dbReference type="PANTHER" id="PTHR43758">
    <property type="entry name" value="7,8-DIHYDRO-8-OXOGUANINE TRIPHOSPHATASE"/>
    <property type="match status" value="1"/>
</dbReference>
<comment type="catalytic activity">
    <reaction evidence="10">
        <text>8-oxo-dATP + H2O = 8-oxo-dAMP + diphosphate + H(+)</text>
        <dbReference type="Rhea" id="RHEA:65396"/>
        <dbReference type="ChEBI" id="CHEBI:15377"/>
        <dbReference type="ChEBI" id="CHEBI:15378"/>
        <dbReference type="ChEBI" id="CHEBI:33019"/>
        <dbReference type="ChEBI" id="CHEBI:71361"/>
        <dbReference type="ChEBI" id="CHEBI:172871"/>
    </reaction>
    <physiologicalReaction direction="left-to-right" evidence="10">
        <dbReference type="Rhea" id="RHEA:65397"/>
    </physiologicalReaction>
</comment>
<comment type="subcellular location">
    <subcellularLocation>
        <location evidence="2">Cytoplasm</location>
    </subcellularLocation>
</comment>
<dbReference type="RefSeq" id="WP_089732192.1">
    <property type="nucleotide sequence ID" value="NZ_FNIA01000005.1"/>
</dbReference>
<comment type="catalytic activity">
    <reaction evidence="11">
        <text>2-oxo-dATP + H2O = 2-oxo-dAMP + diphosphate + H(+)</text>
        <dbReference type="Rhea" id="RHEA:31583"/>
        <dbReference type="ChEBI" id="CHEBI:15377"/>
        <dbReference type="ChEBI" id="CHEBI:15378"/>
        <dbReference type="ChEBI" id="CHEBI:33019"/>
        <dbReference type="ChEBI" id="CHEBI:63212"/>
        <dbReference type="ChEBI" id="CHEBI:77897"/>
        <dbReference type="EC" id="3.6.1.56"/>
    </reaction>
    <physiologicalReaction direction="left-to-right" evidence="11">
        <dbReference type="Rhea" id="RHEA:31584"/>
    </physiologicalReaction>
</comment>
<evidence type="ECO:0000256" key="4">
    <source>
        <dbReference type="ARBA" id="ARBA00011245"/>
    </source>
</evidence>
<dbReference type="STRING" id="996166.SAMN05192554_105194"/>
<dbReference type="GO" id="GO:0008828">
    <property type="term" value="F:dATP diphosphatase activity"/>
    <property type="evidence" value="ECO:0007669"/>
    <property type="project" value="UniProtKB-EC"/>
</dbReference>
<dbReference type="PRINTS" id="PR00502">
    <property type="entry name" value="NUDIXFAMILY"/>
</dbReference>
<dbReference type="OrthoDB" id="40462at2157"/>
<dbReference type="InterPro" id="IPR015797">
    <property type="entry name" value="NUDIX_hydrolase-like_dom_sf"/>
</dbReference>
<gene>
    <name evidence="27" type="ORF">SAMN05192554_105194</name>
</gene>
<evidence type="ECO:0000256" key="19">
    <source>
        <dbReference type="ARBA" id="ARBA00031927"/>
    </source>
</evidence>
<evidence type="ECO:0000256" key="23">
    <source>
        <dbReference type="ARBA" id="ARBA00049032"/>
    </source>
</evidence>
<feature type="region of interest" description="Disordered" evidence="25">
    <location>
        <begin position="37"/>
        <end position="66"/>
    </location>
</feature>
<keyword evidence="8" id="KW-0460">Magnesium</keyword>
<keyword evidence="6" id="KW-0479">Metal-binding</keyword>
<evidence type="ECO:0000256" key="16">
    <source>
        <dbReference type="ARBA" id="ARBA00029673"/>
    </source>
</evidence>
<keyword evidence="9" id="KW-0694">RNA-binding</keyword>
<dbReference type="PRINTS" id="PR01403">
    <property type="entry name" value="8OXTPHPHTASE"/>
</dbReference>
<evidence type="ECO:0000256" key="22">
    <source>
        <dbReference type="ARBA" id="ARBA00048894"/>
    </source>
</evidence>
<dbReference type="InterPro" id="IPR003563">
    <property type="entry name" value="8ODP"/>
</dbReference>
<comment type="function">
    <text evidence="24">Oxidized purine nucleoside triphosphate hydrolase which is a prominent sanitizer of the oxidized nucleotide pool. Catalyzes the hydrolysis of 2-oxo-dATP (2-hydroxy-dATP) into 2-oxo-dAMP. Also has a significant hydrolase activity toward 2-oxo-ATP, 8-oxo-dGTP and 8-oxo-dATP. Through the hydrolysis of oxidized purine nucleoside triphosphates, prevents their incorporation into DNA and the subsequent transversions A:T to C:G and G:C to T:A. Also catalyzes the hydrolysis of methylated purine nucleoside triphosphate preventing their integration into DNA. Through this antimutagenic activity protects cells from oxidative stress.</text>
</comment>
<dbReference type="GO" id="GO:0008413">
    <property type="term" value="F:8-oxo-7,8-dihydroguanosine triphosphate pyrophosphatase activity"/>
    <property type="evidence" value="ECO:0007669"/>
    <property type="project" value="InterPro"/>
</dbReference>
<keyword evidence="28" id="KW-1185">Reference proteome</keyword>
<evidence type="ECO:0000256" key="11">
    <source>
        <dbReference type="ARBA" id="ARBA00024459"/>
    </source>
</evidence>
<dbReference type="Proteomes" id="UP000199370">
    <property type="component" value="Unassembled WGS sequence"/>
</dbReference>
<evidence type="ECO:0000256" key="3">
    <source>
        <dbReference type="ARBA" id="ARBA00005582"/>
    </source>
</evidence>
<evidence type="ECO:0000256" key="8">
    <source>
        <dbReference type="ARBA" id="ARBA00022842"/>
    </source>
</evidence>
<evidence type="ECO:0000313" key="28">
    <source>
        <dbReference type="Proteomes" id="UP000199370"/>
    </source>
</evidence>
<protein>
    <recommendedName>
        <fullName evidence="15">Oxidized purine nucleoside triphosphate hydrolase</fullName>
        <ecNumber evidence="14">3.6.1.56</ecNumber>
    </recommendedName>
    <alternativeName>
        <fullName evidence="19">2-hydroxy-dATP diphosphatase</fullName>
    </alternativeName>
    <alternativeName>
        <fullName evidence="18">7,8-dihydro-8-oxoguanine triphosphatase</fullName>
    </alternativeName>
    <alternativeName>
        <fullName evidence="17">8-oxo-dGTPase</fullName>
    </alternativeName>
    <alternativeName>
        <fullName evidence="20">Methylated purine nucleoside triphosphate hydrolase</fullName>
    </alternativeName>
    <alternativeName>
        <fullName evidence="16">Nucleoside diphosphate-linked moiety X motif 1</fullName>
    </alternativeName>
</protein>
<feature type="domain" description="Nudix hydrolase" evidence="26">
    <location>
        <begin position="4"/>
        <end position="139"/>
    </location>
</feature>
<reference evidence="27 28" key="1">
    <citation type="submission" date="2016-10" db="EMBL/GenBank/DDBJ databases">
        <authorList>
            <person name="de Groot N.N."/>
        </authorList>
    </citation>
    <scope>NUCLEOTIDE SEQUENCE [LARGE SCALE GENOMIC DNA]</scope>
    <source>
        <strain evidence="28">EB21,IBRC-M 10013,KCTC 4048</strain>
    </source>
</reference>
<evidence type="ECO:0000256" key="6">
    <source>
        <dbReference type="ARBA" id="ARBA00022723"/>
    </source>
</evidence>
<feature type="compositionally biased region" description="Basic and acidic residues" evidence="25">
    <location>
        <begin position="48"/>
        <end position="66"/>
    </location>
</feature>
<evidence type="ECO:0000256" key="1">
    <source>
        <dbReference type="ARBA" id="ARBA00001946"/>
    </source>
</evidence>
<feature type="compositionally biased region" description="Gly residues" evidence="25">
    <location>
        <begin position="37"/>
        <end position="47"/>
    </location>
</feature>
<dbReference type="SUPFAM" id="SSF55811">
    <property type="entry name" value="Nudix"/>
    <property type="match status" value="1"/>
</dbReference>
<dbReference type="AlphaFoldDB" id="A0A1G9V545"/>
<dbReference type="GO" id="GO:0003723">
    <property type="term" value="F:RNA binding"/>
    <property type="evidence" value="ECO:0007669"/>
    <property type="project" value="UniProtKB-KW"/>
</dbReference>
<dbReference type="GO" id="GO:0005737">
    <property type="term" value="C:cytoplasm"/>
    <property type="evidence" value="ECO:0007669"/>
    <property type="project" value="UniProtKB-SubCell"/>
</dbReference>
<comment type="cofactor">
    <cofactor evidence="1">
        <name>Mg(2+)</name>
        <dbReference type="ChEBI" id="CHEBI:18420"/>
    </cofactor>
</comment>
<dbReference type="InterPro" id="IPR000086">
    <property type="entry name" value="NUDIX_hydrolase_dom"/>
</dbReference>
<dbReference type="Pfam" id="PF00293">
    <property type="entry name" value="NUDIX"/>
    <property type="match status" value="1"/>
</dbReference>
<comment type="catalytic activity">
    <reaction evidence="23">
        <text>N(6)-methyl-dATP + H2O = N(6)-methyl-dAMP + diphosphate + H(+)</text>
        <dbReference type="Rhea" id="RHEA:67604"/>
        <dbReference type="ChEBI" id="CHEBI:15377"/>
        <dbReference type="ChEBI" id="CHEBI:15378"/>
        <dbReference type="ChEBI" id="CHEBI:33019"/>
        <dbReference type="ChEBI" id="CHEBI:169976"/>
        <dbReference type="ChEBI" id="CHEBI:172872"/>
    </reaction>
    <physiologicalReaction direction="left-to-right" evidence="23">
        <dbReference type="Rhea" id="RHEA:67605"/>
    </physiologicalReaction>
</comment>
<comment type="similarity">
    <text evidence="3">Belongs to the Nudix hydrolase family.</text>
</comment>
<dbReference type="CDD" id="cd03427">
    <property type="entry name" value="NUDIX_MTH1_Nudt1"/>
    <property type="match status" value="1"/>
</dbReference>
<evidence type="ECO:0000256" key="14">
    <source>
        <dbReference type="ARBA" id="ARBA00026103"/>
    </source>
</evidence>
<comment type="catalytic activity">
    <reaction evidence="13">
        <text>2-oxo-ATP + H2O = 2-oxo-AMP + diphosphate + H(+)</text>
        <dbReference type="Rhea" id="RHEA:67392"/>
        <dbReference type="ChEBI" id="CHEBI:15377"/>
        <dbReference type="ChEBI" id="CHEBI:15378"/>
        <dbReference type="ChEBI" id="CHEBI:33019"/>
        <dbReference type="ChEBI" id="CHEBI:71395"/>
        <dbReference type="ChEBI" id="CHEBI:172878"/>
    </reaction>
    <physiologicalReaction direction="left-to-right" evidence="13">
        <dbReference type="Rhea" id="RHEA:67393"/>
    </physiologicalReaction>
</comment>
<name>A0A1G9V545_9EURY</name>
<sequence>MADDRDEATVCYPVRSDLPLAPDDELLMIRKRRGLGAGRYNGPGGKVEPGESPRESAVRETREETGLEVGDLTKRAEFDFFFGEEHIFLCHVYVAREVAGTPETTPEAVPEWRSRESVPYDEMWPDDELWLPQVLDGGTVRATFYFDDDGDELLDHELREGVEFGET</sequence>
<keyword evidence="7" id="KW-0378">Hydrolase</keyword>
<evidence type="ECO:0000313" key="27">
    <source>
        <dbReference type="EMBL" id="SDM67207.1"/>
    </source>
</evidence>
<evidence type="ECO:0000256" key="5">
    <source>
        <dbReference type="ARBA" id="ARBA00022490"/>
    </source>
</evidence>
<evidence type="ECO:0000256" key="7">
    <source>
        <dbReference type="ARBA" id="ARBA00022801"/>
    </source>
</evidence>
<evidence type="ECO:0000256" key="17">
    <source>
        <dbReference type="ARBA" id="ARBA00030634"/>
    </source>
</evidence>
<evidence type="ECO:0000256" key="24">
    <source>
        <dbReference type="ARBA" id="ARBA00053094"/>
    </source>
</evidence>
<comment type="catalytic activity">
    <reaction evidence="21">
        <text>N(6)-methyl-ATP + H2O = N(6)-methyl-AMP + diphosphate + H(+)</text>
        <dbReference type="Rhea" id="RHEA:67608"/>
        <dbReference type="ChEBI" id="CHEBI:15377"/>
        <dbReference type="ChEBI" id="CHEBI:15378"/>
        <dbReference type="ChEBI" id="CHEBI:33019"/>
        <dbReference type="ChEBI" id="CHEBI:144842"/>
        <dbReference type="ChEBI" id="CHEBI:172873"/>
    </reaction>
    <physiologicalReaction direction="left-to-right" evidence="21">
        <dbReference type="Rhea" id="RHEA:67609"/>
    </physiologicalReaction>
</comment>
<comment type="subunit">
    <text evidence="4">Monomer.</text>
</comment>
<dbReference type="InterPro" id="IPR020476">
    <property type="entry name" value="Nudix_hydrolase"/>
</dbReference>
<dbReference type="EMBL" id="FNIA01000005">
    <property type="protein sequence ID" value="SDM67207.1"/>
    <property type="molecule type" value="Genomic_DNA"/>
</dbReference>
<dbReference type="PANTHER" id="PTHR43758:SF2">
    <property type="entry name" value="OXIDIZED PURINE NUCLEOSIDE TRIPHOSPHATE HYDROLASE"/>
    <property type="match status" value="1"/>
</dbReference>
<evidence type="ECO:0000256" key="12">
    <source>
        <dbReference type="ARBA" id="ARBA00024486"/>
    </source>
</evidence>
<evidence type="ECO:0000256" key="15">
    <source>
        <dbReference type="ARBA" id="ARBA00026218"/>
    </source>
</evidence>
<evidence type="ECO:0000256" key="10">
    <source>
        <dbReference type="ARBA" id="ARBA00024448"/>
    </source>
</evidence>
<dbReference type="Gene3D" id="3.90.79.10">
    <property type="entry name" value="Nucleoside Triphosphate Pyrophosphohydrolase"/>
    <property type="match status" value="1"/>
</dbReference>
<evidence type="ECO:0000256" key="2">
    <source>
        <dbReference type="ARBA" id="ARBA00004496"/>
    </source>
</evidence>
<evidence type="ECO:0000256" key="20">
    <source>
        <dbReference type="ARBA" id="ARBA00032071"/>
    </source>
</evidence>
<keyword evidence="5" id="KW-0963">Cytoplasm</keyword>
<dbReference type="PROSITE" id="PS51462">
    <property type="entry name" value="NUDIX"/>
    <property type="match status" value="1"/>
</dbReference>
<proteinExistence type="inferred from homology"/>
<evidence type="ECO:0000256" key="13">
    <source>
        <dbReference type="ARBA" id="ARBA00024596"/>
    </source>
</evidence>
<evidence type="ECO:0000259" key="26">
    <source>
        <dbReference type="PROSITE" id="PS51462"/>
    </source>
</evidence>
<organism evidence="27 28">
    <name type="scientific">Haloarchaeobius iranensis</name>
    <dbReference type="NCBI Taxonomy" id="996166"/>
    <lineage>
        <taxon>Archaea</taxon>
        <taxon>Methanobacteriati</taxon>
        <taxon>Methanobacteriota</taxon>
        <taxon>Stenosarchaea group</taxon>
        <taxon>Halobacteria</taxon>
        <taxon>Halobacteriales</taxon>
        <taxon>Halorubellaceae</taxon>
        <taxon>Haloarchaeobius</taxon>
    </lineage>
</organism>
<evidence type="ECO:0000256" key="18">
    <source>
        <dbReference type="ARBA" id="ARBA00030682"/>
    </source>
</evidence>
<accession>A0A1G9V545</accession>
<evidence type="ECO:0000256" key="21">
    <source>
        <dbReference type="ARBA" id="ARBA00048002"/>
    </source>
</evidence>
<evidence type="ECO:0000256" key="25">
    <source>
        <dbReference type="SAM" id="MobiDB-lite"/>
    </source>
</evidence>
<evidence type="ECO:0000256" key="9">
    <source>
        <dbReference type="ARBA" id="ARBA00022884"/>
    </source>
</evidence>
<comment type="catalytic activity">
    <reaction evidence="12">
        <text>8-oxo-dGTP + H2O = 8-oxo-dGMP + diphosphate + H(+)</text>
        <dbReference type="Rhea" id="RHEA:31575"/>
        <dbReference type="ChEBI" id="CHEBI:15377"/>
        <dbReference type="ChEBI" id="CHEBI:15378"/>
        <dbReference type="ChEBI" id="CHEBI:33019"/>
        <dbReference type="ChEBI" id="CHEBI:63224"/>
        <dbReference type="ChEBI" id="CHEBI:77896"/>
    </reaction>
    <physiologicalReaction direction="left-to-right" evidence="12">
        <dbReference type="Rhea" id="RHEA:31576"/>
    </physiologicalReaction>
</comment>
<dbReference type="GO" id="GO:0042262">
    <property type="term" value="P:DNA protection"/>
    <property type="evidence" value="ECO:0007669"/>
    <property type="project" value="InterPro"/>
</dbReference>
<dbReference type="GO" id="GO:0046872">
    <property type="term" value="F:metal ion binding"/>
    <property type="evidence" value="ECO:0007669"/>
    <property type="project" value="UniProtKB-KW"/>
</dbReference>
<dbReference type="EC" id="3.6.1.56" evidence="14"/>
<comment type="catalytic activity">
    <reaction evidence="22">
        <text>O(6)-methyl-dGTP + H2O = O(6)-methyl-dGMP + diphosphate + H(+)</text>
        <dbReference type="Rhea" id="RHEA:67600"/>
        <dbReference type="ChEBI" id="CHEBI:15377"/>
        <dbReference type="ChEBI" id="CHEBI:15378"/>
        <dbReference type="ChEBI" id="CHEBI:33019"/>
        <dbReference type="ChEBI" id="CHEBI:169974"/>
        <dbReference type="ChEBI" id="CHEBI:169975"/>
    </reaction>
    <physiologicalReaction direction="left-to-right" evidence="22">
        <dbReference type="Rhea" id="RHEA:67601"/>
    </physiologicalReaction>
</comment>